<evidence type="ECO:0000313" key="1">
    <source>
        <dbReference type="EMBL" id="CAB4829551.1"/>
    </source>
</evidence>
<proteinExistence type="predicted"/>
<evidence type="ECO:0000313" key="3">
    <source>
        <dbReference type="EMBL" id="CAB5019940.1"/>
    </source>
</evidence>
<dbReference type="EMBL" id="CAFBLT010000001">
    <property type="protein sequence ID" value="CAB4872100.1"/>
    <property type="molecule type" value="Genomic_DNA"/>
</dbReference>
<organism evidence="1">
    <name type="scientific">freshwater metagenome</name>
    <dbReference type="NCBI Taxonomy" id="449393"/>
    <lineage>
        <taxon>unclassified sequences</taxon>
        <taxon>metagenomes</taxon>
        <taxon>ecological metagenomes</taxon>
    </lineage>
</organism>
<accession>A0A6J7A9M2</accession>
<name>A0A6J7A9M2_9ZZZZ</name>
<sequence>MIQIPPKELVPVALGAFRGAIETDGTMLETQRETINAIATMFGGTRVDVSDATALEPDAVAMQVSDPAFRQQLIQAMVVMAFFEHPPSRERSARIDAYAKALDVDEKSVRVIHDYAENHMKRMVIDSYRETAVVEWEKAFIKEEGLSTVVKNVLGTFHKGEAPELAKKFVALEHCPPGSLGRKFWEMYSSRKWPFPGQDGGVPEAITVHDWVHILSGYEPNMIGEIQVNAFMAAGSSKPTGFSTMVLALGLYEAGAFKIPNIPQSEGHVMEEPNAPAALADAIRRGIATNEDILEGIDHWALKDESVVELRKRFHIIEKDEPTPTVDVGL</sequence>
<reference evidence="1" key="1">
    <citation type="submission" date="2020-05" db="EMBL/GenBank/DDBJ databases">
        <authorList>
            <person name="Chiriac C."/>
            <person name="Salcher M."/>
            <person name="Ghai R."/>
            <person name="Kavagutti S V."/>
        </authorList>
    </citation>
    <scope>NUCLEOTIDE SEQUENCE</scope>
</reference>
<evidence type="ECO:0000313" key="2">
    <source>
        <dbReference type="EMBL" id="CAB4872100.1"/>
    </source>
</evidence>
<dbReference type="InterPro" id="IPR029024">
    <property type="entry name" value="TerB-like"/>
</dbReference>
<dbReference type="SUPFAM" id="SSF158682">
    <property type="entry name" value="TerB-like"/>
    <property type="match status" value="1"/>
</dbReference>
<protein>
    <submittedName>
        <fullName evidence="1">Unannotated protein</fullName>
    </submittedName>
</protein>
<dbReference type="EMBL" id="CAFBPM010000006">
    <property type="protein sequence ID" value="CAB5019940.1"/>
    <property type="molecule type" value="Genomic_DNA"/>
</dbReference>
<dbReference type="EMBL" id="CAFABE010000045">
    <property type="protein sequence ID" value="CAB4829551.1"/>
    <property type="molecule type" value="Genomic_DNA"/>
</dbReference>
<gene>
    <name evidence="1" type="ORF">UFOPK3164_01026</name>
    <name evidence="2" type="ORF">UFOPK3427_00871</name>
    <name evidence="3" type="ORF">UFOPK4112_00854</name>
</gene>
<dbReference type="AlphaFoldDB" id="A0A6J7A9M2"/>